<reference evidence="2" key="1">
    <citation type="journal article" date="2019" name="Beilstein J. Org. Chem.">
        <title>Nanangenines: drimane sesquiterpenoids as the dominant metabolite cohort of a novel Australian fungus, Aspergillus nanangensis.</title>
        <authorList>
            <person name="Lacey H.J."/>
            <person name="Gilchrist C.L.M."/>
            <person name="Crombie A."/>
            <person name="Kalaitzis J.A."/>
            <person name="Vuong D."/>
            <person name="Rutledge P.J."/>
            <person name="Turner P."/>
            <person name="Pitt J.I."/>
            <person name="Lacey E."/>
            <person name="Chooi Y.H."/>
            <person name="Piggott A.M."/>
        </authorList>
    </citation>
    <scope>NUCLEOTIDE SEQUENCE</scope>
    <source>
        <strain evidence="2">MST-FP2251</strain>
    </source>
</reference>
<keyword evidence="3" id="KW-1185">Reference proteome</keyword>
<feature type="region of interest" description="Disordered" evidence="1">
    <location>
        <begin position="66"/>
        <end position="91"/>
    </location>
</feature>
<dbReference type="EMBL" id="VCAU01000032">
    <property type="protein sequence ID" value="KAF9889881.1"/>
    <property type="molecule type" value="Genomic_DNA"/>
</dbReference>
<organism evidence="2 3">
    <name type="scientific">Aspergillus nanangensis</name>
    <dbReference type="NCBI Taxonomy" id="2582783"/>
    <lineage>
        <taxon>Eukaryota</taxon>
        <taxon>Fungi</taxon>
        <taxon>Dikarya</taxon>
        <taxon>Ascomycota</taxon>
        <taxon>Pezizomycotina</taxon>
        <taxon>Eurotiomycetes</taxon>
        <taxon>Eurotiomycetidae</taxon>
        <taxon>Eurotiales</taxon>
        <taxon>Aspergillaceae</taxon>
        <taxon>Aspergillus</taxon>
        <taxon>Aspergillus subgen. Circumdati</taxon>
    </lineage>
</organism>
<feature type="compositionally biased region" description="Low complexity" evidence="1">
    <location>
        <begin position="66"/>
        <end position="75"/>
    </location>
</feature>
<reference evidence="2" key="2">
    <citation type="submission" date="2020-02" db="EMBL/GenBank/DDBJ databases">
        <authorList>
            <person name="Gilchrist C.L.M."/>
            <person name="Chooi Y.-H."/>
        </authorList>
    </citation>
    <scope>NUCLEOTIDE SEQUENCE</scope>
    <source>
        <strain evidence="2">MST-FP2251</strain>
    </source>
</reference>
<comment type="caution">
    <text evidence="2">The sequence shown here is derived from an EMBL/GenBank/DDBJ whole genome shotgun (WGS) entry which is preliminary data.</text>
</comment>
<feature type="compositionally biased region" description="Polar residues" evidence="1">
    <location>
        <begin position="76"/>
        <end position="88"/>
    </location>
</feature>
<proteinExistence type="predicted"/>
<sequence length="521" mass="58931">MELPKSLDFDEARYRNEVLLHPSEESEIAHEQSLIDEARQLGLRVPEVEVVTSLAASIASGMVDLSSPVLSSGSSTDRNSSCDVTPSHETPPFDQIASSLSEFTIASEPAKCGSTRSIASLSTRPTSYSSSEGRVAHIPDNVVAPRPPEYRHSLLSFASSEKKQRRRSSLKSAIGKIHFRKRRYPSSVLLPPAAQITVTRGDHGVDKVYVESKPDESQGPDAPEDENQLLRLEIPLFDNESLQRALADVELKQMREDQCMERNRHVAFHDAFMSELRRNQQAVIAERLPTNKLLEDEKREKNEADAILIEERQLTVEMDQMREFERMKMNSRTRIKYMEGYFSNASPPSPEATALPQIEPGSPARTFTPQQKAQLAQEYHDHKSMDQLHEAKIKVLRDRQEIRLQEGIARMARELDDMIDKHALEFAELQRAHRDEESAFLQVLEAKKAALRHRWNLEEAVLRKKLEDRHGLPYGPLPPLSFSDSHYETRDSAICVSDHTGTPSGDEDPTHQKRGGPLLDL</sequence>
<evidence type="ECO:0000313" key="2">
    <source>
        <dbReference type="EMBL" id="KAF9889881.1"/>
    </source>
</evidence>
<accession>A0AAD4CNR6</accession>
<gene>
    <name evidence="2" type="ORF">FE257_006971</name>
</gene>
<dbReference type="Proteomes" id="UP001194746">
    <property type="component" value="Unassembled WGS sequence"/>
</dbReference>
<name>A0AAD4CNR6_ASPNN</name>
<feature type="region of interest" description="Disordered" evidence="1">
    <location>
        <begin position="493"/>
        <end position="521"/>
    </location>
</feature>
<protein>
    <submittedName>
        <fullName evidence="2">Uncharacterized protein</fullName>
    </submittedName>
</protein>
<dbReference type="AlphaFoldDB" id="A0AAD4CNR6"/>
<evidence type="ECO:0000313" key="3">
    <source>
        <dbReference type="Proteomes" id="UP001194746"/>
    </source>
</evidence>
<evidence type="ECO:0000256" key="1">
    <source>
        <dbReference type="SAM" id="MobiDB-lite"/>
    </source>
</evidence>